<dbReference type="PANTHER" id="PTHR15963">
    <property type="entry name" value="GENERAL RECEPTOR FOR PHOSPHOINOSITIDES 1-ASSOCIATED SCAFFOLD PROTEIN-RELATED"/>
    <property type="match status" value="1"/>
</dbReference>
<feature type="compositionally biased region" description="Basic and acidic residues" evidence="4">
    <location>
        <begin position="194"/>
        <end position="204"/>
    </location>
</feature>
<dbReference type="PROSITE" id="PS50106">
    <property type="entry name" value="PDZ"/>
    <property type="match status" value="1"/>
</dbReference>
<dbReference type="PANTHER" id="PTHR15963:SF5">
    <property type="entry name" value="SHORT SPINDLE 6, ISOFORM A"/>
    <property type="match status" value="1"/>
</dbReference>
<keyword evidence="7" id="KW-1185">Reference proteome</keyword>
<evidence type="ECO:0000259" key="5">
    <source>
        <dbReference type="PROSITE" id="PS50106"/>
    </source>
</evidence>
<protein>
    <recommendedName>
        <fullName evidence="5">PDZ domain-containing protein</fullName>
    </recommendedName>
</protein>
<dbReference type="InterPro" id="IPR052122">
    <property type="entry name" value="Intracell_Traff_Signaling_Reg"/>
</dbReference>
<organism evidence="6 7">
    <name type="scientific">Caenorhabditis bovis</name>
    <dbReference type="NCBI Taxonomy" id="2654633"/>
    <lineage>
        <taxon>Eukaryota</taxon>
        <taxon>Metazoa</taxon>
        <taxon>Ecdysozoa</taxon>
        <taxon>Nematoda</taxon>
        <taxon>Chromadorea</taxon>
        <taxon>Rhabditida</taxon>
        <taxon>Rhabditina</taxon>
        <taxon>Rhabditomorpha</taxon>
        <taxon>Rhabditoidea</taxon>
        <taxon>Rhabditidae</taxon>
        <taxon>Peloderinae</taxon>
        <taxon>Caenorhabditis</taxon>
    </lineage>
</organism>
<feature type="region of interest" description="Disordered" evidence="4">
    <location>
        <begin position="194"/>
        <end position="234"/>
    </location>
</feature>
<evidence type="ECO:0000256" key="1">
    <source>
        <dbReference type="ARBA" id="ARBA00004496"/>
    </source>
</evidence>
<dbReference type="Gene3D" id="2.30.42.10">
    <property type="match status" value="1"/>
</dbReference>
<proteinExistence type="predicted"/>
<dbReference type="SMART" id="SM00228">
    <property type="entry name" value="PDZ"/>
    <property type="match status" value="1"/>
</dbReference>
<comment type="caution">
    <text evidence="6">The sequence shown here is derived from an EMBL/GenBank/DDBJ whole genome shotgun (WGS) entry which is preliminary data.</text>
</comment>
<evidence type="ECO:0000256" key="2">
    <source>
        <dbReference type="ARBA" id="ARBA00022490"/>
    </source>
</evidence>
<dbReference type="Pfam" id="PF17820">
    <property type="entry name" value="PDZ_6"/>
    <property type="match status" value="1"/>
</dbReference>
<dbReference type="InterPro" id="IPR036034">
    <property type="entry name" value="PDZ_sf"/>
</dbReference>
<name>A0A8S1FCV6_9PELO</name>
<evidence type="ECO:0000256" key="3">
    <source>
        <dbReference type="SAM" id="Coils"/>
    </source>
</evidence>
<sequence>MDWSESGSAATFTTPTTSFHFENSGASTSEQLFCGEDISNITVDGLILPDLDGDAAQRSVLLARSSLDDSFGFALQSYVFKRASTDSYERITYVDYVSTSSPASRAGVRRGDMVIAVNGQCVITSSHTEIVAAIAQSLHVTLVLVFKDVARIVGLTMRSIQLNCLLKEKERELDILEEEEMRLMEKLKKDDNSRYYEVDEDKSNRSCSSSSSSSEEGSCIIERQEGGGGEKEIDGVNNRHLFRINSGSSFGSPQVTRL</sequence>
<keyword evidence="3" id="KW-0175">Coiled coil</keyword>
<feature type="domain" description="PDZ" evidence="5">
    <location>
        <begin position="59"/>
        <end position="149"/>
    </location>
</feature>
<dbReference type="Proteomes" id="UP000494206">
    <property type="component" value="Unassembled WGS sequence"/>
</dbReference>
<dbReference type="GO" id="GO:0005737">
    <property type="term" value="C:cytoplasm"/>
    <property type="evidence" value="ECO:0007669"/>
    <property type="project" value="UniProtKB-SubCell"/>
</dbReference>
<dbReference type="SUPFAM" id="SSF50156">
    <property type="entry name" value="PDZ domain-like"/>
    <property type="match status" value="1"/>
</dbReference>
<dbReference type="EMBL" id="CADEPM010000011">
    <property type="protein sequence ID" value="CAB3410602.1"/>
    <property type="molecule type" value="Genomic_DNA"/>
</dbReference>
<comment type="subcellular location">
    <subcellularLocation>
        <location evidence="1">Cytoplasm</location>
    </subcellularLocation>
</comment>
<evidence type="ECO:0000313" key="7">
    <source>
        <dbReference type="Proteomes" id="UP000494206"/>
    </source>
</evidence>
<evidence type="ECO:0000256" key="4">
    <source>
        <dbReference type="SAM" id="MobiDB-lite"/>
    </source>
</evidence>
<keyword evidence="2" id="KW-0963">Cytoplasm</keyword>
<dbReference type="OrthoDB" id="10041077at2759"/>
<dbReference type="AlphaFoldDB" id="A0A8S1FCV6"/>
<feature type="compositionally biased region" description="Low complexity" evidence="4">
    <location>
        <begin position="206"/>
        <end position="219"/>
    </location>
</feature>
<dbReference type="InterPro" id="IPR041489">
    <property type="entry name" value="PDZ_6"/>
</dbReference>
<reference evidence="6 7" key="1">
    <citation type="submission" date="2020-04" db="EMBL/GenBank/DDBJ databases">
        <authorList>
            <person name="Laetsch R D."/>
            <person name="Stevens L."/>
            <person name="Kumar S."/>
            <person name="Blaxter L. M."/>
        </authorList>
    </citation>
    <scope>NUCLEOTIDE SEQUENCE [LARGE SCALE GENOMIC DNA]</scope>
</reference>
<evidence type="ECO:0000313" key="6">
    <source>
        <dbReference type="EMBL" id="CAB3410602.1"/>
    </source>
</evidence>
<feature type="compositionally biased region" description="Basic and acidic residues" evidence="4">
    <location>
        <begin position="222"/>
        <end position="234"/>
    </location>
</feature>
<dbReference type="InterPro" id="IPR001478">
    <property type="entry name" value="PDZ"/>
</dbReference>
<gene>
    <name evidence="6" type="ORF">CBOVIS_LOCUS12106</name>
</gene>
<feature type="coiled-coil region" evidence="3">
    <location>
        <begin position="159"/>
        <end position="193"/>
    </location>
</feature>
<accession>A0A8S1FCV6</accession>